<dbReference type="GO" id="GO:0005886">
    <property type="term" value="C:plasma membrane"/>
    <property type="evidence" value="ECO:0007669"/>
    <property type="project" value="UniProtKB-SubCell"/>
</dbReference>
<accession>A0A9P8TUB4</accession>
<evidence type="ECO:0000313" key="10">
    <source>
        <dbReference type="Proteomes" id="UP000827724"/>
    </source>
</evidence>
<feature type="domain" description="Band 7" evidence="8">
    <location>
        <begin position="127"/>
        <end position="221"/>
    </location>
</feature>
<evidence type="ECO:0000256" key="4">
    <source>
        <dbReference type="ARBA" id="ARBA00023136"/>
    </source>
</evidence>
<dbReference type="SUPFAM" id="SSF117892">
    <property type="entry name" value="Band 7/SPFH domain"/>
    <property type="match status" value="1"/>
</dbReference>
<dbReference type="AlphaFoldDB" id="A0A9P8TUB4"/>
<keyword evidence="3" id="KW-1003">Cell membrane</keyword>
<keyword evidence="4" id="KW-0472">Membrane</keyword>
<dbReference type="InterPro" id="IPR027705">
    <property type="entry name" value="Flotillin_fam"/>
</dbReference>
<keyword evidence="10" id="KW-1185">Reference proteome</keyword>
<dbReference type="CDD" id="cd03399">
    <property type="entry name" value="SPFH_flotillin"/>
    <property type="match status" value="1"/>
</dbReference>
<name>A0A9P8TUB4_9HYPO</name>
<sequence>MSYKISAPDEYLAITGMGIRTVRITKAAWVWPFQRYTRFSVQPHDYAMDLQAMTKEKLQFSLPVVFTVGPDVNQRGANIKGGFGADAASHDGEDPDEPASREDAGDALVKYAMLLAHTHGGTGDATERNHVENIVKGIIEGETRVLVSGMTMEEIFTEREVFKKRIFRNIQSELQQFGLKIYNSNVKELKDAPNSIYFESLSRKAHEGATNQARIDVAEAQLRGNVGEAKRKGEQDREIAKINAETAVQKTERDIERAQAEAQLHTRQAALTRDVDIARVTAQRTLESKDEDLKREVEVKRAGAEMERLRAQDVVKATIIRESKQQAADAAAYETAAQAKANQEASEKAADAAAYQISAQAKANQEASQRVADTEAYKTRAKAEAGLDASQKTADADAYKTRVAAEANQDASQRAADAGAYKIRAEAEADLVRKLKEAEGITAMAEAYSKLSVAFGGPAGLLQYMMIEKGTLVELANANAAAIRGLEPKISVWNTGNQGSGSDPTDTMRNIYQMLPPLMTTINEQAGLTLPEWQFGRLNAAQGAMTESKANGDGKRK</sequence>
<evidence type="ECO:0000313" key="9">
    <source>
        <dbReference type="EMBL" id="KAH6608286.1"/>
    </source>
</evidence>
<evidence type="ECO:0000256" key="7">
    <source>
        <dbReference type="SAM" id="MobiDB-lite"/>
    </source>
</evidence>
<dbReference type="InterPro" id="IPR036013">
    <property type="entry name" value="Band_7/SPFH_dom_sf"/>
</dbReference>
<dbReference type="PANTHER" id="PTHR13806:SF31">
    <property type="entry name" value="FLOTILLIN-LIKE PROTEIN 1-RELATED"/>
    <property type="match status" value="1"/>
</dbReference>
<evidence type="ECO:0000256" key="3">
    <source>
        <dbReference type="ARBA" id="ARBA00022475"/>
    </source>
</evidence>
<dbReference type="Gene3D" id="3.30.479.30">
    <property type="entry name" value="Band 7 domain"/>
    <property type="match status" value="1"/>
</dbReference>
<dbReference type="Pfam" id="PF01145">
    <property type="entry name" value="Band_7"/>
    <property type="match status" value="1"/>
</dbReference>
<dbReference type="OrthoDB" id="6080404at2759"/>
<evidence type="ECO:0000256" key="2">
    <source>
        <dbReference type="ARBA" id="ARBA00007161"/>
    </source>
</evidence>
<proteinExistence type="inferred from homology"/>
<dbReference type="Proteomes" id="UP000827724">
    <property type="component" value="Unassembled WGS sequence"/>
</dbReference>
<evidence type="ECO:0000256" key="5">
    <source>
        <dbReference type="RuleBase" id="RU366054"/>
    </source>
</evidence>
<feature type="region of interest" description="Disordered" evidence="7">
    <location>
        <begin position="79"/>
        <end position="102"/>
    </location>
</feature>
<dbReference type="InterPro" id="IPR001107">
    <property type="entry name" value="Band_7"/>
</dbReference>
<feature type="compositionally biased region" description="Basic and acidic residues" evidence="7">
    <location>
        <begin position="88"/>
        <end position="102"/>
    </location>
</feature>
<dbReference type="PANTHER" id="PTHR13806">
    <property type="entry name" value="FLOTILLIN-RELATED"/>
    <property type="match status" value="1"/>
</dbReference>
<evidence type="ECO:0000256" key="1">
    <source>
        <dbReference type="ARBA" id="ARBA00004236"/>
    </source>
</evidence>
<evidence type="ECO:0000256" key="6">
    <source>
        <dbReference type="SAM" id="Coils"/>
    </source>
</evidence>
<comment type="caution">
    <text evidence="9">The sequence shown here is derived from an EMBL/GenBank/DDBJ whole genome shotgun (WGS) entry which is preliminary data.</text>
</comment>
<protein>
    <submittedName>
        <fullName evidence="9">Flotillin</fullName>
    </submittedName>
</protein>
<comment type="subcellular location">
    <subcellularLocation>
        <location evidence="1">Cell membrane</location>
    </subcellularLocation>
</comment>
<dbReference type="EMBL" id="JAIWOZ010000003">
    <property type="protein sequence ID" value="KAH6608286.1"/>
    <property type="molecule type" value="Genomic_DNA"/>
</dbReference>
<keyword evidence="6" id="KW-0175">Coiled coil</keyword>
<comment type="similarity">
    <text evidence="2 5">Belongs to the band 7/mec-2 family. Flotillin subfamily.</text>
</comment>
<feature type="coiled-coil region" evidence="6">
    <location>
        <begin position="241"/>
        <end position="268"/>
    </location>
</feature>
<reference evidence="9" key="1">
    <citation type="submission" date="2021-08" db="EMBL/GenBank/DDBJ databases">
        <title>Chromosome-Level Trichoderma cornu-damae using Hi-C Data.</title>
        <authorList>
            <person name="Kim C.S."/>
        </authorList>
    </citation>
    <scope>NUCLEOTIDE SEQUENCE</scope>
    <source>
        <strain evidence="9">KA19-0412C</strain>
    </source>
</reference>
<gene>
    <name evidence="9" type="ORF">Trco_004599</name>
</gene>
<organism evidence="9 10">
    <name type="scientific">Trichoderma cornu-damae</name>
    <dbReference type="NCBI Taxonomy" id="654480"/>
    <lineage>
        <taxon>Eukaryota</taxon>
        <taxon>Fungi</taxon>
        <taxon>Dikarya</taxon>
        <taxon>Ascomycota</taxon>
        <taxon>Pezizomycotina</taxon>
        <taxon>Sordariomycetes</taxon>
        <taxon>Hypocreomycetidae</taxon>
        <taxon>Hypocreales</taxon>
        <taxon>Hypocreaceae</taxon>
        <taxon>Trichoderma</taxon>
    </lineage>
</organism>
<evidence type="ECO:0000259" key="8">
    <source>
        <dbReference type="Pfam" id="PF01145"/>
    </source>
</evidence>